<evidence type="ECO:0000256" key="5">
    <source>
        <dbReference type="RuleBase" id="RU361157"/>
    </source>
</evidence>
<dbReference type="InParanoid" id="A0A6C2YIQ1"/>
<feature type="domain" description="ABC transmembrane type-2" evidence="6">
    <location>
        <begin position="134"/>
        <end position="359"/>
    </location>
</feature>
<keyword evidence="3 5" id="KW-1133">Transmembrane helix</keyword>
<dbReference type="PANTHER" id="PTHR43027:SF2">
    <property type="entry name" value="TRANSPORT PERMEASE PROTEIN"/>
    <property type="match status" value="1"/>
</dbReference>
<sequence length="359" mass="39906">MTESNANASPRQWPLLQLVLARLREFFREPAAVFWVYGFPLLLAVLLSLAFRNRADESITVDLIDSPHAAAVVSILQADRRFNVTTGDEDETMKRLRRAKTDLVIRVTAPAQNGLPPVYEYWLEPSRTESLNARNAADAVLARAISPTSMPHVEEHSFDQVGSRYIDFLIPGLLGMNLMGGGLWGVGFVLVDLRIRKLLKRFLATPMQRRDLLLSLMIARLLFIIPEVGILLGFASLVLGVPLGSLLNLAVMIVVGAAAFSGIGLLVSSRAKTIETISGLMNLVMLPMWLLSGVFFSSERFPEVVQPVIQLLPLTALINGLRGIMLDDLTLWDVRLEVVKLLVWGIVTFVIALRIFRWK</sequence>
<accession>A0A6C2YIQ1</accession>
<dbReference type="PRINTS" id="PR00164">
    <property type="entry name" value="ABC2TRNSPORT"/>
</dbReference>
<proteinExistence type="inferred from homology"/>
<keyword evidence="8" id="KW-1185">Reference proteome</keyword>
<reference evidence="7" key="1">
    <citation type="submission" date="2019-04" db="EMBL/GenBank/DDBJ databases">
        <authorList>
            <consortium name="Science for Life Laboratories"/>
        </authorList>
    </citation>
    <scope>NUCLEOTIDE SEQUENCE</scope>
    <source>
        <strain evidence="7">MBLW1</strain>
    </source>
</reference>
<protein>
    <recommendedName>
        <fullName evidence="5">Transport permease protein</fullName>
    </recommendedName>
</protein>
<dbReference type="GO" id="GO:0043190">
    <property type="term" value="C:ATP-binding cassette (ABC) transporter complex"/>
    <property type="evidence" value="ECO:0007669"/>
    <property type="project" value="InterPro"/>
</dbReference>
<comment type="similarity">
    <text evidence="5">Belongs to the ABC-2 integral membrane protein family.</text>
</comment>
<dbReference type="Proteomes" id="UP000464378">
    <property type="component" value="Chromosome"/>
</dbReference>
<dbReference type="FunCoup" id="A0A6C2YIQ1">
    <property type="interactions" value="201"/>
</dbReference>
<dbReference type="GO" id="GO:0140359">
    <property type="term" value="F:ABC-type transporter activity"/>
    <property type="evidence" value="ECO:0007669"/>
    <property type="project" value="InterPro"/>
</dbReference>
<feature type="transmembrane region" description="Helical" evidence="5">
    <location>
        <begin position="245"/>
        <end position="267"/>
    </location>
</feature>
<evidence type="ECO:0000256" key="1">
    <source>
        <dbReference type="ARBA" id="ARBA00004141"/>
    </source>
</evidence>
<dbReference type="EMBL" id="LR586016">
    <property type="protein sequence ID" value="VIP01013.1"/>
    <property type="molecule type" value="Genomic_DNA"/>
</dbReference>
<evidence type="ECO:0000259" key="6">
    <source>
        <dbReference type="PROSITE" id="PS51012"/>
    </source>
</evidence>
<dbReference type="RefSeq" id="WP_162656215.1">
    <property type="nucleotide sequence ID" value="NZ_LR593887.1"/>
</dbReference>
<feature type="transmembrane region" description="Helical" evidence="5">
    <location>
        <begin position="338"/>
        <end position="356"/>
    </location>
</feature>
<evidence type="ECO:0000256" key="2">
    <source>
        <dbReference type="ARBA" id="ARBA00022692"/>
    </source>
</evidence>
<dbReference type="InterPro" id="IPR013525">
    <property type="entry name" value="ABC2_TM"/>
</dbReference>
<gene>
    <name evidence="7" type="ORF">GMBLW1_29470</name>
</gene>
<feature type="transmembrane region" description="Helical" evidence="5">
    <location>
        <begin position="168"/>
        <end position="191"/>
    </location>
</feature>
<evidence type="ECO:0000256" key="3">
    <source>
        <dbReference type="ARBA" id="ARBA00022989"/>
    </source>
</evidence>
<dbReference type="KEGG" id="tim:GMBLW1_29470"/>
<dbReference type="PROSITE" id="PS51012">
    <property type="entry name" value="ABC_TM2"/>
    <property type="match status" value="1"/>
</dbReference>
<dbReference type="InterPro" id="IPR000412">
    <property type="entry name" value="ABC_2_transport"/>
</dbReference>
<dbReference type="EMBL" id="LR593887">
    <property type="protein sequence ID" value="VTR97450.1"/>
    <property type="molecule type" value="Genomic_DNA"/>
</dbReference>
<dbReference type="InterPro" id="IPR047817">
    <property type="entry name" value="ABC2_TM_bact-type"/>
</dbReference>
<feature type="transmembrane region" description="Helical" evidence="5">
    <location>
        <begin position="212"/>
        <end position="239"/>
    </location>
</feature>
<dbReference type="Pfam" id="PF12698">
    <property type="entry name" value="ABC2_membrane_3"/>
    <property type="match status" value="1"/>
</dbReference>
<evidence type="ECO:0000256" key="4">
    <source>
        <dbReference type="ARBA" id="ARBA00023136"/>
    </source>
</evidence>
<keyword evidence="5" id="KW-1003">Cell membrane</keyword>
<comment type="subcellular location">
    <subcellularLocation>
        <location evidence="5">Cell membrane</location>
        <topology evidence="5">Multi-pass membrane protein</topology>
    </subcellularLocation>
    <subcellularLocation>
        <location evidence="1">Membrane</location>
        <topology evidence="1">Multi-pass membrane protein</topology>
    </subcellularLocation>
</comment>
<keyword evidence="5" id="KW-0813">Transport</keyword>
<keyword evidence="2 5" id="KW-0812">Transmembrane</keyword>
<organism evidence="7">
    <name type="scientific">Tuwongella immobilis</name>
    <dbReference type="NCBI Taxonomy" id="692036"/>
    <lineage>
        <taxon>Bacteria</taxon>
        <taxon>Pseudomonadati</taxon>
        <taxon>Planctomycetota</taxon>
        <taxon>Planctomycetia</taxon>
        <taxon>Gemmatales</taxon>
        <taxon>Gemmataceae</taxon>
        <taxon>Tuwongella</taxon>
    </lineage>
</organism>
<feature type="transmembrane region" description="Helical" evidence="5">
    <location>
        <begin position="32"/>
        <end position="51"/>
    </location>
</feature>
<dbReference type="PANTHER" id="PTHR43027">
    <property type="entry name" value="DOXORUBICIN RESISTANCE ABC TRANSPORTER PERMEASE PROTEIN DRRC-RELATED"/>
    <property type="match status" value="1"/>
</dbReference>
<evidence type="ECO:0000313" key="8">
    <source>
        <dbReference type="Proteomes" id="UP000464378"/>
    </source>
</evidence>
<dbReference type="AlphaFoldDB" id="A0A6C2YIQ1"/>
<feature type="transmembrane region" description="Helical" evidence="5">
    <location>
        <begin position="279"/>
        <end position="296"/>
    </location>
</feature>
<keyword evidence="4 5" id="KW-0472">Membrane</keyword>
<evidence type="ECO:0000313" key="7">
    <source>
        <dbReference type="EMBL" id="VIP01013.1"/>
    </source>
</evidence>
<dbReference type="InterPro" id="IPR052902">
    <property type="entry name" value="ABC-2_transporter"/>
</dbReference>
<name>A0A6C2YIQ1_9BACT</name>